<name>A0A9W9QJ43_PENBR</name>
<proteinExistence type="predicted"/>
<dbReference type="GO" id="GO:0046872">
    <property type="term" value="F:metal ion binding"/>
    <property type="evidence" value="ECO:0007669"/>
    <property type="project" value="UniProtKB-KW"/>
</dbReference>
<comment type="caution">
    <text evidence="3">The sequence shown here is derived from an EMBL/GenBank/DDBJ whole genome shotgun (WGS) entry which is preliminary data.</text>
</comment>
<evidence type="ECO:0000256" key="2">
    <source>
        <dbReference type="ARBA" id="ARBA00022801"/>
    </source>
</evidence>
<protein>
    <submittedName>
        <fullName evidence="3">Uncharacterized protein</fullName>
    </submittedName>
</protein>
<reference evidence="3" key="1">
    <citation type="submission" date="2022-12" db="EMBL/GenBank/DDBJ databases">
        <authorList>
            <person name="Petersen C."/>
        </authorList>
    </citation>
    <scope>NUCLEOTIDE SEQUENCE</scope>
    <source>
        <strain evidence="3">IBT 35673</strain>
    </source>
</reference>
<dbReference type="GO" id="GO:0005737">
    <property type="term" value="C:cytoplasm"/>
    <property type="evidence" value="ECO:0007669"/>
    <property type="project" value="TreeGrafter"/>
</dbReference>
<accession>A0A9W9QJ43</accession>
<organism evidence="3 4">
    <name type="scientific">Penicillium brevicompactum</name>
    <dbReference type="NCBI Taxonomy" id="5074"/>
    <lineage>
        <taxon>Eukaryota</taxon>
        <taxon>Fungi</taxon>
        <taxon>Dikarya</taxon>
        <taxon>Ascomycota</taxon>
        <taxon>Pezizomycotina</taxon>
        <taxon>Eurotiomycetes</taxon>
        <taxon>Eurotiomycetidae</taxon>
        <taxon>Eurotiales</taxon>
        <taxon>Aspergillaceae</taxon>
        <taxon>Penicillium</taxon>
    </lineage>
</organism>
<dbReference type="GO" id="GO:0008239">
    <property type="term" value="F:dipeptidyl-peptidase activity"/>
    <property type="evidence" value="ECO:0007669"/>
    <property type="project" value="TreeGrafter"/>
</dbReference>
<dbReference type="EMBL" id="JAPZBQ010000003">
    <property type="protein sequence ID" value="KAJ5338972.1"/>
    <property type="molecule type" value="Genomic_DNA"/>
</dbReference>
<evidence type="ECO:0000313" key="4">
    <source>
        <dbReference type="Proteomes" id="UP001147695"/>
    </source>
</evidence>
<dbReference type="Gene3D" id="3.30.540.30">
    <property type="match status" value="1"/>
</dbReference>
<dbReference type="AlphaFoldDB" id="A0A9W9QJ43"/>
<evidence type="ECO:0000313" key="3">
    <source>
        <dbReference type="EMBL" id="KAJ5338972.1"/>
    </source>
</evidence>
<dbReference type="PANTHER" id="PTHR23422">
    <property type="entry name" value="DIPEPTIDYL PEPTIDASE III-RELATED"/>
    <property type="match status" value="1"/>
</dbReference>
<evidence type="ECO:0000256" key="1">
    <source>
        <dbReference type="ARBA" id="ARBA00022723"/>
    </source>
</evidence>
<reference evidence="3" key="2">
    <citation type="journal article" date="2023" name="IMA Fungus">
        <title>Comparative genomic study of the Penicillium genus elucidates a diverse pangenome and 15 lateral gene transfer events.</title>
        <authorList>
            <person name="Petersen C."/>
            <person name="Sorensen T."/>
            <person name="Nielsen M.R."/>
            <person name="Sondergaard T.E."/>
            <person name="Sorensen J.L."/>
            <person name="Fitzpatrick D.A."/>
            <person name="Frisvad J.C."/>
            <person name="Nielsen K.L."/>
        </authorList>
    </citation>
    <scope>NUCLEOTIDE SEQUENCE</scope>
    <source>
        <strain evidence="3">IBT 35673</strain>
    </source>
</reference>
<dbReference type="InterPro" id="IPR039461">
    <property type="entry name" value="Peptidase_M49"/>
</dbReference>
<keyword evidence="2" id="KW-0378">Hydrolase</keyword>
<dbReference type="PANTHER" id="PTHR23422:SF11">
    <property type="entry name" value="DIPEPTIDYL PEPTIDASE 3"/>
    <property type="match status" value="1"/>
</dbReference>
<keyword evidence="1" id="KW-0479">Metal-binding</keyword>
<gene>
    <name evidence="3" type="ORF">N7452_005700</name>
</gene>
<sequence length="144" mass="15990">MEAPQIFQLSVGTAFSGLGSQQKLYAHYMSKAAWGGSRIIFKQVFPEANLIFDFVMALHNSCDGDWESLAIRANLDIGEVQLFLDYAAVFLSNLGNYYGSGDQKFIPAIAKDKLGTLAASATLNAAAIWEQIQDAWMKFLLEWR</sequence>
<dbReference type="Proteomes" id="UP001147695">
    <property type="component" value="Unassembled WGS sequence"/>
</dbReference>